<keyword evidence="1" id="KW-0732">Signal</keyword>
<feature type="signal peptide" evidence="1">
    <location>
        <begin position="1"/>
        <end position="20"/>
    </location>
</feature>
<evidence type="ECO:0000256" key="1">
    <source>
        <dbReference type="SAM" id="SignalP"/>
    </source>
</evidence>
<name>A0ABU8B796_9BRAD</name>
<dbReference type="SUPFAM" id="SSF63829">
    <property type="entry name" value="Calcium-dependent phosphotriesterase"/>
    <property type="match status" value="1"/>
</dbReference>
<feature type="chain" id="PRO_5045922954" evidence="1">
    <location>
        <begin position="21"/>
        <end position="288"/>
    </location>
</feature>
<dbReference type="Gene3D" id="2.120.10.30">
    <property type="entry name" value="TolB, C-terminal domain"/>
    <property type="match status" value="1"/>
</dbReference>
<dbReference type="Pfam" id="PF08450">
    <property type="entry name" value="SGL"/>
    <property type="match status" value="1"/>
</dbReference>
<keyword evidence="4" id="KW-1185">Reference proteome</keyword>
<dbReference type="RefSeq" id="WP_334479171.1">
    <property type="nucleotide sequence ID" value="NZ_JAZHRV010000001.1"/>
</dbReference>
<proteinExistence type="predicted"/>
<evidence type="ECO:0000259" key="2">
    <source>
        <dbReference type="Pfam" id="PF08450"/>
    </source>
</evidence>
<dbReference type="InterPro" id="IPR013658">
    <property type="entry name" value="SGL"/>
</dbReference>
<evidence type="ECO:0000313" key="4">
    <source>
        <dbReference type="Proteomes" id="UP001364224"/>
    </source>
</evidence>
<dbReference type="EMBL" id="JAZHRV010000001">
    <property type="protein sequence ID" value="MEH2554427.1"/>
    <property type="molecule type" value="Genomic_DNA"/>
</dbReference>
<reference evidence="3 4" key="1">
    <citation type="submission" date="2024-02" db="EMBL/GenBank/DDBJ databases">
        <title>Adaptive strategies in a cosmopolitan and abundant soil bacterium.</title>
        <authorList>
            <person name="Carini P."/>
        </authorList>
    </citation>
    <scope>NUCLEOTIDE SEQUENCE [LARGE SCALE GENOMIC DNA]</scope>
    <source>
        <strain evidence="3 4">AZCC 1608</strain>
    </source>
</reference>
<gene>
    <name evidence="3" type="ORF">V1286_001956</name>
</gene>
<protein>
    <submittedName>
        <fullName evidence="3">DNA-binding beta-propeller fold protein YncE</fullName>
    </submittedName>
</protein>
<evidence type="ECO:0000313" key="3">
    <source>
        <dbReference type="EMBL" id="MEH2554427.1"/>
    </source>
</evidence>
<feature type="domain" description="SMP-30/Gluconolactonase/LRE-like region" evidence="2">
    <location>
        <begin position="85"/>
        <end position="252"/>
    </location>
</feature>
<sequence length="288" mass="30152">MRTPQLSALMLAVLTFSAGAAEPQKLWEASGFKNPESAVFDPAAGAVYVSNVNGDPMKKDGNGFVSKLGPDGKVVTIEWAKGLDSPTGLALANGKLYVADVDRIAEIDLAKGEVLNRFEAPGSKFLNDLAADKSGRIYASDMVSNSIWVLDGGKLSLLLQDDALENPNGLLVEDGRLVVASWGKMAPDFSTKVPGRMKAVDLATKKVSDLGSSTPVGNLDGVEPDGKGGYLVTDWMTGGLLRIASNGTATRLLPLAKGSADLGIGPDGIVIIPMMMDGTVVAYRVDTR</sequence>
<dbReference type="GO" id="GO:0003677">
    <property type="term" value="F:DNA binding"/>
    <property type="evidence" value="ECO:0007669"/>
    <property type="project" value="UniProtKB-KW"/>
</dbReference>
<organism evidence="3 4">
    <name type="scientific">Bradyrhizobium algeriense</name>
    <dbReference type="NCBI Taxonomy" id="634784"/>
    <lineage>
        <taxon>Bacteria</taxon>
        <taxon>Pseudomonadati</taxon>
        <taxon>Pseudomonadota</taxon>
        <taxon>Alphaproteobacteria</taxon>
        <taxon>Hyphomicrobiales</taxon>
        <taxon>Nitrobacteraceae</taxon>
        <taxon>Bradyrhizobium</taxon>
    </lineage>
</organism>
<accession>A0ABU8B796</accession>
<comment type="caution">
    <text evidence="3">The sequence shown here is derived from an EMBL/GenBank/DDBJ whole genome shotgun (WGS) entry which is preliminary data.</text>
</comment>
<dbReference type="Proteomes" id="UP001364224">
    <property type="component" value="Unassembled WGS sequence"/>
</dbReference>
<dbReference type="InterPro" id="IPR011042">
    <property type="entry name" value="6-blade_b-propeller_TolB-like"/>
</dbReference>
<keyword evidence="3" id="KW-0238">DNA-binding</keyword>